<dbReference type="Pfam" id="PF00687">
    <property type="entry name" value="Ribosomal_L1"/>
    <property type="match status" value="1"/>
</dbReference>
<evidence type="ECO:0000256" key="7">
    <source>
        <dbReference type="ARBA" id="ARBA00023274"/>
    </source>
</evidence>
<dbReference type="PANTHER" id="PTHR36427">
    <property type="entry name" value="54S RIBOSOMAL PROTEIN L1, MITOCHONDRIAL"/>
    <property type="match status" value="1"/>
</dbReference>
<evidence type="ECO:0000256" key="8">
    <source>
        <dbReference type="ARBA" id="ARBA00035241"/>
    </source>
</evidence>
<dbReference type="EMBL" id="MNYR01000010">
    <property type="protein sequence ID" value="OIP56632.1"/>
    <property type="molecule type" value="Genomic_DNA"/>
</dbReference>
<evidence type="ECO:0000256" key="1">
    <source>
        <dbReference type="ARBA" id="ARBA00010531"/>
    </source>
</evidence>
<keyword evidence="7 9" id="KW-0687">Ribonucleoprotein</keyword>
<dbReference type="InterPro" id="IPR005878">
    <property type="entry name" value="Ribosom_uL1_bac-type"/>
</dbReference>
<keyword evidence="3 9" id="KW-0699">rRNA-binding</keyword>
<accession>A0A1J5FNN3</accession>
<dbReference type="GO" id="GO:0006412">
    <property type="term" value="P:translation"/>
    <property type="evidence" value="ECO:0007669"/>
    <property type="project" value="UniProtKB-UniRule"/>
</dbReference>
<dbReference type="HAMAP" id="MF_01318_B">
    <property type="entry name" value="Ribosomal_uL1_B"/>
    <property type="match status" value="1"/>
</dbReference>
<comment type="similarity">
    <text evidence="1 9 10">Belongs to the universal ribosomal protein uL1 family.</text>
</comment>
<dbReference type="InterPro" id="IPR023673">
    <property type="entry name" value="Ribosomal_uL1_CS"/>
</dbReference>
<name>A0A1J5FNN3_9BACT</name>
<keyword evidence="6 9" id="KW-0689">Ribosomal protein</keyword>
<dbReference type="GO" id="GO:0015934">
    <property type="term" value="C:large ribosomal subunit"/>
    <property type="evidence" value="ECO:0007669"/>
    <property type="project" value="InterPro"/>
</dbReference>
<comment type="function">
    <text evidence="9">Protein L1 is also a translational repressor protein, it controls the translation of the L11 operon by binding to its mRNA.</text>
</comment>
<evidence type="ECO:0000256" key="9">
    <source>
        <dbReference type="HAMAP-Rule" id="MF_01318"/>
    </source>
</evidence>
<evidence type="ECO:0000256" key="4">
    <source>
        <dbReference type="ARBA" id="ARBA00022845"/>
    </source>
</evidence>
<evidence type="ECO:0000256" key="10">
    <source>
        <dbReference type="RuleBase" id="RU000659"/>
    </source>
</evidence>
<dbReference type="InterPro" id="IPR016095">
    <property type="entry name" value="Ribosomal_uL1_3-a/b-sand"/>
</dbReference>
<dbReference type="GO" id="GO:0006417">
    <property type="term" value="P:regulation of translation"/>
    <property type="evidence" value="ECO:0007669"/>
    <property type="project" value="UniProtKB-KW"/>
</dbReference>
<proteinExistence type="inferred from homology"/>
<organism evidence="11 12">
    <name type="scientific">Candidatus Kuenenbacteria bacterium CG2_30_39_24</name>
    <dbReference type="NCBI Taxonomy" id="1805236"/>
    <lineage>
        <taxon>Bacteria</taxon>
        <taxon>Candidatus Kueneniibacteriota</taxon>
    </lineage>
</organism>
<evidence type="ECO:0000256" key="6">
    <source>
        <dbReference type="ARBA" id="ARBA00022980"/>
    </source>
</evidence>
<keyword evidence="5 9" id="KW-0694">RNA-binding</keyword>
<dbReference type="PROSITE" id="PS01199">
    <property type="entry name" value="RIBOSOMAL_L1"/>
    <property type="match status" value="1"/>
</dbReference>
<keyword evidence="4 9" id="KW-0810">Translation regulation</keyword>
<comment type="function">
    <text evidence="9">Binds directly to 23S rRNA. The L1 stalk is quite mobile in the ribosome, and is involved in E site tRNA release.</text>
</comment>
<dbReference type="InterPro" id="IPR023674">
    <property type="entry name" value="Ribosomal_uL1-like"/>
</dbReference>
<dbReference type="CDD" id="cd00403">
    <property type="entry name" value="Ribosomal_L1"/>
    <property type="match status" value="1"/>
</dbReference>
<dbReference type="Gene3D" id="3.40.50.790">
    <property type="match status" value="1"/>
</dbReference>
<dbReference type="PANTHER" id="PTHR36427:SF3">
    <property type="entry name" value="LARGE RIBOSOMAL SUBUNIT PROTEIN UL1M"/>
    <property type="match status" value="1"/>
</dbReference>
<dbReference type="AlphaFoldDB" id="A0A1J5FNN3"/>
<dbReference type="Gene3D" id="3.30.190.20">
    <property type="match status" value="1"/>
</dbReference>
<dbReference type="SUPFAM" id="SSF56808">
    <property type="entry name" value="Ribosomal protein L1"/>
    <property type="match status" value="1"/>
</dbReference>
<dbReference type="FunFam" id="3.40.50.790:FF:000001">
    <property type="entry name" value="50S ribosomal protein L1"/>
    <property type="match status" value="1"/>
</dbReference>
<gene>
    <name evidence="9" type="primary">rplA</name>
    <name evidence="11" type="ORF">AUK13_00590</name>
</gene>
<keyword evidence="9" id="KW-0820">tRNA-binding</keyword>
<evidence type="ECO:0000256" key="3">
    <source>
        <dbReference type="ARBA" id="ARBA00022730"/>
    </source>
</evidence>
<dbReference type="InterPro" id="IPR002143">
    <property type="entry name" value="Ribosomal_uL1"/>
</dbReference>
<dbReference type="GO" id="GO:0000049">
    <property type="term" value="F:tRNA binding"/>
    <property type="evidence" value="ECO:0007669"/>
    <property type="project" value="UniProtKB-KW"/>
</dbReference>
<dbReference type="GO" id="GO:0003735">
    <property type="term" value="F:structural constituent of ribosome"/>
    <property type="evidence" value="ECO:0007669"/>
    <property type="project" value="InterPro"/>
</dbReference>
<evidence type="ECO:0000256" key="2">
    <source>
        <dbReference type="ARBA" id="ARBA00022491"/>
    </source>
</evidence>
<comment type="subunit">
    <text evidence="9">Part of the 50S ribosomal subunit.</text>
</comment>
<comment type="caution">
    <text evidence="11">The sequence shown here is derived from an EMBL/GenBank/DDBJ whole genome shotgun (WGS) entry which is preliminary data.</text>
</comment>
<dbReference type="InterPro" id="IPR028364">
    <property type="entry name" value="Ribosomal_uL1/biogenesis"/>
</dbReference>
<dbReference type="NCBIfam" id="TIGR01169">
    <property type="entry name" value="rplA_bact"/>
    <property type="match status" value="1"/>
</dbReference>
<dbReference type="PIRSF" id="PIRSF002155">
    <property type="entry name" value="Ribosomal_L1"/>
    <property type="match status" value="1"/>
</dbReference>
<protein>
    <recommendedName>
        <fullName evidence="8 9">Large ribosomal subunit protein uL1</fullName>
    </recommendedName>
</protein>
<sequence>MHSKKYKELAAKIDKTKSYSIDEAIKLVKETSQTKFDASLEVHLRLGIDTKKGEQAVRGSVALPHGTGKSKRIAVFSDDGQAAKEAGADIVGSENLIKEIKASGKVDFDVALATPKMMKNLVGVAKILGPKGLMPSPKAGTIVDDQAIPKAIEEIKKGKVNFKNDDTGNIHQMIGKISWDDKKLSENCGAFVEAVKKAKPAAAKGIFIKGVFLTSTMGPAVRVEVK</sequence>
<reference evidence="11 12" key="1">
    <citation type="journal article" date="2016" name="Environ. Microbiol.">
        <title>Genomic resolution of a cold subsurface aquifer community provides metabolic insights for novel microbes adapted to high CO concentrations.</title>
        <authorList>
            <person name="Probst A.J."/>
            <person name="Castelle C.J."/>
            <person name="Singh A."/>
            <person name="Brown C.T."/>
            <person name="Anantharaman K."/>
            <person name="Sharon I."/>
            <person name="Hug L.A."/>
            <person name="Burstein D."/>
            <person name="Emerson J.B."/>
            <person name="Thomas B.C."/>
            <person name="Banfield J.F."/>
        </authorList>
    </citation>
    <scope>NUCLEOTIDE SEQUENCE [LARGE SCALE GENOMIC DNA]</scope>
    <source>
        <strain evidence="11">CG2_30_39_24</strain>
    </source>
</reference>
<dbReference type="GO" id="GO:0019843">
    <property type="term" value="F:rRNA binding"/>
    <property type="evidence" value="ECO:0007669"/>
    <property type="project" value="UniProtKB-UniRule"/>
</dbReference>
<evidence type="ECO:0000313" key="11">
    <source>
        <dbReference type="EMBL" id="OIP56632.1"/>
    </source>
</evidence>
<dbReference type="STRING" id="1805236.AUK13_00590"/>
<evidence type="ECO:0000313" key="12">
    <source>
        <dbReference type="Proteomes" id="UP000183922"/>
    </source>
</evidence>
<dbReference type="Proteomes" id="UP000183922">
    <property type="component" value="Unassembled WGS sequence"/>
</dbReference>
<evidence type="ECO:0000256" key="5">
    <source>
        <dbReference type="ARBA" id="ARBA00022884"/>
    </source>
</evidence>
<keyword evidence="2 9" id="KW-0678">Repressor</keyword>